<keyword evidence="2" id="KW-1185">Reference proteome</keyword>
<evidence type="ECO:0008006" key="3">
    <source>
        <dbReference type="Google" id="ProtNLM"/>
    </source>
</evidence>
<dbReference type="RefSeq" id="WP_345722462.1">
    <property type="nucleotide sequence ID" value="NZ_BAABRU010000008.1"/>
</dbReference>
<organism evidence="1 2">
    <name type="scientific">Herpetosiphon gulosus</name>
    <dbReference type="NCBI Taxonomy" id="1973496"/>
    <lineage>
        <taxon>Bacteria</taxon>
        <taxon>Bacillati</taxon>
        <taxon>Chloroflexota</taxon>
        <taxon>Chloroflexia</taxon>
        <taxon>Herpetosiphonales</taxon>
        <taxon>Herpetosiphonaceae</taxon>
        <taxon>Herpetosiphon</taxon>
    </lineage>
</organism>
<dbReference type="Proteomes" id="UP001428290">
    <property type="component" value="Unassembled WGS sequence"/>
</dbReference>
<reference evidence="1 2" key="1">
    <citation type="submission" date="2024-02" db="EMBL/GenBank/DDBJ databases">
        <title>Herpetosiphon gulosus NBRC 112829.</title>
        <authorList>
            <person name="Ichikawa N."/>
            <person name="Katano-Makiyama Y."/>
            <person name="Hidaka K."/>
        </authorList>
    </citation>
    <scope>NUCLEOTIDE SEQUENCE [LARGE SCALE GENOMIC DNA]</scope>
    <source>
        <strain evidence="1 2">NBRC 112829</strain>
    </source>
</reference>
<sequence>MTTTNYTKQIDYDRATKDFSIKVNGELIGYAGSYSEAESKANEYVYNLLARTPNSINEAEEMTEATPAAEAPAAAITRERVAEAADYAYEIAPEWSGAVTKALDELAKGQWMFTSSVVVIRSATRNKQYRLVSGEPCQCEAARRGLRCWHKAAAGLLRRAARVA</sequence>
<gene>
    <name evidence="1" type="ORF">Hgul01_02648</name>
</gene>
<protein>
    <recommendedName>
        <fullName evidence="3">SWIM-type domain-containing protein</fullName>
    </recommendedName>
</protein>
<evidence type="ECO:0000313" key="1">
    <source>
        <dbReference type="EMBL" id="GAA5528845.1"/>
    </source>
</evidence>
<accession>A0ABP9X099</accession>
<evidence type="ECO:0000313" key="2">
    <source>
        <dbReference type="Proteomes" id="UP001428290"/>
    </source>
</evidence>
<proteinExistence type="predicted"/>
<comment type="caution">
    <text evidence="1">The sequence shown here is derived from an EMBL/GenBank/DDBJ whole genome shotgun (WGS) entry which is preliminary data.</text>
</comment>
<dbReference type="EMBL" id="BAABRU010000008">
    <property type="protein sequence ID" value="GAA5528845.1"/>
    <property type="molecule type" value="Genomic_DNA"/>
</dbReference>
<name>A0ABP9X099_9CHLR</name>